<dbReference type="AlphaFoldDB" id="A0A644U7Y9"/>
<gene>
    <name evidence="2" type="ORF">SDC9_20870</name>
</gene>
<evidence type="ECO:0000313" key="2">
    <source>
        <dbReference type="EMBL" id="MPL75049.1"/>
    </source>
</evidence>
<dbReference type="EMBL" id="VSSQ01000085">
    <property type="protein sequence ID" value="MPL75049.1"/>
    <property type="molecule type" value="Genomic_DNA"/>
</dbReference>
<comment type="caution">
    <text evidence="2">The sequence shown here is derived from an EMBL/GenBank/DDBJ whole genome shotgun (WGS) entry which is preliminary data.</text>
</comment>
<reference evidence="2" key="1">
    <citation type="submission" date="2019-08" db="EMBL/GenBank/DDBJ databases">
        <authorList>
            <person name="Kucharzyk K."/>
            <person name="Murdoch R.W."/>
            <person name="Higgins S."/>
            <person name="Loffler F."/>
        </authorList>
    </citation>
    <scope>NUCLEOTIDE SEQUENCE</scope>
</reference>
<protein>
    <submittedName>
        <fullName evidence="2">Uncharacterized protein</fullName>
    </submittedName>
</protein>
<evidence type="ECO:0000256" key="1">
    <source>
        <dbReference type="SAM" id="MobiDB-lite"/>
    </source>
</evidence>
<feature type="compositionally biased region" description="Basic and acidic residues" evidence="1">
    <location>
        <begin position="16"/>
        <end position="45"/>
    </location>
</feature>
<proteinExistence type="predicted"/>
<name>A0A644U7Y9_9ZZZZ</name>
<accession>A0A644U7Y9</accession>
<sequence>MTASPDCQPFSVEAESAEKETADKMESFLKQASDKAKEQQKKQAK</sequence>
<organism evidence="2">
    <name type="scientific">bioreactor metagenome</name>
    <dbReference type="NCBI Taxonomy" id="1076179"/>
    <lineage>
        <taxon>unclassified sequences</taxon>
        <taxon>metagenomes</taxon>
        <taxon>ecological metagenomes</taxon>
    </lineage>
</organism>
<feature type="region of interest" description="Disordered" evidence="1">
    <location>
        <begin position="1"/>
        <end position="45"/>
    </location>
</feature>